<evidence type="ECO:0000256" key="2">
    <source>
        <dbReference type="SAM" id="Phobius"/>
    </source>
</evidence>
<dbReference type="GO" id="GO:0016791">
    <property type="term" value="F:phosphatase activity"/>
    <property type="evidence" value="ECO:0007669"/>
    <property type="project" value="TreeGrafter"/>
</dbReference>
<feature type="domain" description="PPM-type phosphatase" evidence="3">
    <location>
        <begin position="147"/>
        <end position="367"/>
    </location>
</feature>
<sequence>MRTPSRRGPDGHRRAGSVGELTRWSPFLLIALAAVVDVATPGQQRFDRVLSAAPALAAATWNVPATAAFGVLAAAFEVLLSFRRVSELHPASFLTAMLVITAVTVAACFVSHVRQSRERELAEIHAVADTAQQVLLRPLPPRLSGVDLDLLYAAAAAQARIGGDFYEALRTGFGVRVIVGDVQGKGLAAVEAASVLLGSFREAAYEAPDLGSLVRRLETSMIRYAEQVPGSDASERFATAVLLELPAEEPVARLLNCGHPPPLLLGADGEVRPLEPSAPALPLNLSPLLDDDHPVDTVPFGPGDRLLLYTDGVSETRDPAGEFYPLVERVAGWSAGTSRRVLDLLRADLLSWGSHASDDVAVVIAGRPRPEPTPGAAGV</sequence>
<dbReference type="PANTHER" id="PTHR43156">
    <property type="entry name" value="STAGE II SPORULATION PROTEIN E-RELATED"/>
    <property type="match status" value="1"/>
</dbReference>
<evidence type="ECO:0000259" key="3">
    <source>
        <dbReference type="SMART" id="SM00331"/>
    </source>
</evidence>
<dbReference type="RefSeq" id="WP_145907598.1">
    <property type="nucleotide sequence ID" value="NZ_BAAAMZ010000007.1"/>
</dbReference>
<keyword evidence="1" id="KW-0378">Hydrolase</keyword>
<keyword evidence="2" id="KW-0472">Membrane</keyword>
<keyword evidence="2" id="KW-1133">Transmembrane helix</keyword>
<reference evidence="4 5" key="1">
    <citation type="submission" date="2019-06" db="EMBL/GenBank/DDBJ databases">
        <title>Sequencing the genomes of 1000 actinobacteria strains.</title>
        <authorList>
            <person name="Klenk H.-P."/>
        </authorList>
    </citation>
    <scope>NUCLEOTIDE SEQUENCE [LARGE SCALE GENOMIC DNA]</scope>
    <source>
        <strain evidence="4 5">DSM 44826</strain>
    </source>
</reference>
<dbReference type="SMART" id="SM00331">
    <property type="entry name" value="PP2C_SIG"/>
    <property type="match status" value="1"/>
</dbReference>
<organism evidence="4 5">
    <name type="scientific">Kitasatospora viridis</name>
    <dbReference type="NCBI Taxonomy" id="281105"/>
    <lineage>
        <taxon>Bacteria</taxon>
        <taxon>Bacillati</taxon>
        <taxon>Actinomycetota</taxon>
        <taxon>Actinomycetes</taxon>
        <taxon>Kitasatosporales</taxon>
        <taxon>Streptomycetaceae</taxon>
        <taxon>Kitasatospora</taxon>
    </lineage>
</organism>
<feature type="transmembrane region" description="Helical" evidence="2">
    <location>
        <begin position="59"/>
        <end position="80"/>
    </location>
</feature>
<protein>
    <submittedName>
        <fullName evidence="4">Serine phosphatase RsbU (Regulator of sigma subunit)</fullName>
    </submittedName>
</protein>
<dbReference type="InterPro" id="IPR001932">
    <property type="entry name" value="PPM-type_phosphatase-like_dom"/>
</dbReference>
<dbReference type="InterPro" id="IPR052016">
    <property type="entry name" value="Bact_Sigma-Reg"/>
</dbReference>
<dbReference type="Pfam" id="PF07228">
    <property type="entry name" value="SpoIIE"/>
    <property type="match status" value="1"/>
</dbReference>
<keyword evidence="2" id="KW-0812">Transmembrane</keyword>
<dbReference type="Gene3D" id="3.60.40.10">
    <property type="entry name" value="PPM-type phosphatase domain"/>
    <property type="match status" value="1"/>
</dbReference>
<dbReference type="Proteomes" id="UP000317940">
    <property type="component" value="Unassembled WGS sequence"/>
</dbReference>
<keyword evidence="5" id="KW-1185">Reference proteome</keyword>
<evidence type="ECO:0000313" key="4">
    <source>
        <dbReference type="EMBL" id="TWG01374.1"/>
    </source>
</evidence>
<dbReference type="AlphaFoldDB" id="A0A561UPW4"/>
<dbReference type="PANTHER" id="PTHR43156:SF2">
    <property type="entry name" value="STAGE II SPORULATION PROTEIN E"/>
    <property type="match status" value="1"/>
</dbReference>
<evidence type="ECO:0000256" key="1">
    <source>
        <dbReference type="ARBA" id="ARBA00022801"/>
    </source>
</evidence>
<name>A0A561UPW4_9ACTN</name>
<dbReference type="EMBL" id="VIWT01000001">
    <property type="protein sequence ID" value="TWG01374.1"/>
    <property type="molecule type" value="Genomic_DNA"/>
</dbReference>
<gene>
    <name evidence="4" type="ORF">FHX73_115267</name>
</gene>
<feature type="transmembrane region" description="Helical" evidence="2">
    <location>
        <begin position="92"/>
        <end position="113"/>
    </location>
</feature>
<dbReference type="OrthoDB" id="3210173at2"/>
<feature type="transmembrane region" description="Helical" evidence="2">
    <location>
        <begin position="21"/>
        <end position="39"/>
    </location>
</feature>
<proteinExistence type="predicted"/>
<dbReference type="SUPFAM" id="SSF81606">
    <property type="entry name" value="PP2C-like"/>
    <property type="match status" value="1"/>
</dbReference>
<accession>A0A561UPW4</accession>
<dbReference type="FunFam" id="3.60.40.10:FF:000058">
    <property type="entry name" value="Stage II sporulation protein E"/>
    <property type="match status" value="1"/>
</dbReference>
<comment type="caution">
    <text evidence="4">The sequence shown here is derived from an EMBL/GenBank/DDBJ whole genome shotgun (WGS) entry which is preliminary data.</text>
</comment>
<evidence type="ECO:0000313" key="5">
    <source>
        <dbReference type="Proteomes" id="UP000317940"/>
    </source>
</evidence>
<dbReference type="InterPro" id="IPR036457">
    <property type="entry name" value="PPM-type-like_dom_sf"/>
</dbReference>